<dbReference type="Proteomes" id="UP001446871">
    <property type="component" value="Unassembled WGS sequence"/>
</dbReference>
<name>A0ABR1UNY8_9PEZI</name>
<reference evidence="1 2" key="1">
    <citation type="submission" date="2023-01" db="EMBL/GenBank/DDBJ databases">
        <title>Analysis of 21 Apiospora genomes using comparative genomics revels a genus with tremendous synthesis potential of carbohydrate active enzymes and secondary metabolites.</title>
        <authorList>
            <person name="Sorensen T."/>
        </authorList>
    </citation>
    <scope>NUCLEOTIDE SEQUENCE [LARGE SCALE GENOMIC DNA]</scope>
    <source>
        <strain evidence="1 2">CBS 83171</strain>
    </source>
</reference>
<evidence type="ECO:0000313" key="1">
    <source>
        <dbReference type="EMBL" id="KAK8060643.1"/>
    </source>
</evidence>
<accession>A0ABR1UNY8</accession>
<evidence type="ECO:0000313" key="2">
    <source>
        <dbReference type="Proteomes" id="UP001446871"/>
    </source>
</evidence>
<comment type="caution">
    <text evidence="1">The sequence shown here is derived from an EMBL/GenBank/DDBJ whole genome shotgun (WGS) entry which is preliminary data.</text>
</comment>
<protein>
    <submittedName>
        <fullName evidence="1">Uncharacterized protein</fullName>
    </submittedName>
</protein>
<organism evidence="1 2">
    <name type="scientific">Apiospora saccharicola</name>
    <dbReference type="NCBI Taxonomy" id="335842"/>
    <lineage>
        <taxon>Eukaryota</taxon>
        <taxon>Fungi</taxon>
        <taxon>Dikarya</taxon>
        <taxon>Ascomycota</taxon>
        <taxon>Pezizomycotina</taxon>
        <taxon>Sordariomycetes</taxon>
        <taxon>Xylariomycetidae</taxon>
        <taxon>Amphisphaeriales</taxon>
        <taxon>Apiosporaceae</taxon>
        <taxon>Apiospora</taxon>
    </lineage>
</organism>
<keyword evidence="2" id="KW-1185">Reference proteome</keyword>
<proteinExistence type="predicted"/>
<dbReference type="EMBL" id="JAQQWM010000006">
    <property type="protein sequence ID" value="KAK8060643.1"/>
    <property type="molecule type" value="Genomic_DNA"/>
</dbReference>
<sequence length="66" mass="7223">MACCANGPIESEGRMMISSSMVSGCRNIIVGSFRAPHGPRLAPSKDRKWKIGRPAARADQKHIHFC</sequence>
<gene>
    <name evidence="1" type="ORF">PG996_010573</name>
</gene>